<keyword evidence="2" id="KW-0732">Signal</keyword>
<evidence type="ECO:0000313" key="4">
    <source>
        <dbReference type="EMBL" id="NOL44646.1"/>
    </source>
</evidence>
<reference evidence="3 6" key="2">
    <citation type="submission" date="2020-08" db="EMBL/GenBank/DDBJ databases">
        <title>Sequencing the genomes of 1000 actinobacteria strains.</title>
        <authorList>
            <person name="Klenk H.-P."/>
        </authorList>
    </citation>
    <scope>NUCLEOTIDE SEQUENCE [LARGE SCALE GENOMIC DNA]</scope>
    <source>
        <strain evidence="3 6">DSM 15626</strain>
    </source>
</reference>
<protein>
    <recommendedName>
        <fullName evidence="7">Enoyl reductase</fullName>
    </recommendedName>
</protein>
<reference evidence="4 5" key="1">
    <citation type="submission" date="2020-05" db="EMBL/GenBank/DDBJ databases">
        <title>Genome sequence of Kribbella sandramycini ATCC 39419.</title>
        <authorList>
            <person name="Maclea K.S."/>
            <person name="Fair J.L."/>
        </authorList>
    </citation>
    <scope>NUCLEOTIDE SEQUENCE [LARGE SCALE GENOMIC DNA]</scope>
    <source>
        <strain evidence="4 5">ATCC 39419</strain>
    </source>
</reference>
<organism evidence="4 5">
    <name type="scientific">Kribbella sandramycini</name>
    <dbReference type="NCBI Taxonomy" id="60450"/>
    <lineage>
        <taxon>Bacteria</taxon>
        <taxon>Bacillati</taxon>
        <taxon>Actinomycetota</taxon>
        <taxon>Actinomycetes</taxon>
        <taxon>Propionibacteriales</taxon>
        <taxon>Kribbellaceae</taxon>
        <taxon>Kribbella</taxon>
    </lineage>
</organism>
<dbReference type="Proteomes" id="UP000553957">
    <property type="component" value="Unassembled WGS sequence"/>
</dbReference>
<evidence type="ECO:0008006" key="7">
    <source>
        <dbReference type="Google" id="ProtNLM"/>
    </source>
</evidence>
<feature type="chain" id="PRO_5036406844" description="Enoyl reductase" evidence="2">
    <location>
        <begin position="30"/>
        <end position="323"/>
    </location>
</feature>
<sequence length="323" mass="34275">MLSRQVLAALGTASAVTLSLVAGTLQAHAELVPPPPTPGASGNTISVRITGTGIGNGKGGRPGRPLVKQVPVPCNYIQGMTGKQYYEYIAGGAPLGRDKDGVPFKPHPGYEQYKDDDEGHWYGGMCSSELFGHDMAAFNEFITKWFAEHPAIYVPAGGRPPVPPVPPVVLRDAAFEAMTVPPPAIDWNPKYSGSASVVNLDTWVWLRDRRTVFFVEASVDSIAGRISARVDANLTGMTVSTPTDGSADCADGGVPYARGAVGECSIKFRRASPAGSGTPVTVQTRWETTWLSNGVPQGLTPEQLDPPPLTTNVPVTEVQTHNR</sequence>
<dbReference type="AlphaFoldDB" id="A0A7Y4P2C6"/>
<name>A0A7Y4P2C6_9ACTN</name>
<evidence type="ECO:0000313" key="5">
    <source>
        <dbReference type="Proteomes" id="UP000534306"/>
    </source>
</evidence>
<evidence type="ECO:0000313" key="6">
    <source>
        <dbReference type="Proteomes" id="UP000553957"/>
    </source>
</evidence>
<gene>
    <name evidence="3" type="ORF">HNR71_002561</name>
    <name evidence="4" type="ORF">HPO96_30800</name>
</gene>
<dbReference type="EMBL" id="JABJRC010000009">
    <property type="protein sequence ID" value="NOL44646.1"/>
    <property type="molecule type" value="Genomic_DNA"/>
</dbReference>
<accession>A0A7Y4P2C6</accession>
<feature type="signal peptide" evidence="2">
    <location>
        <begin position="1"/>
        <end position="29"/>
    </location>
</feature>
<evidence type="ECO:0000313" key="3">
    <source>
        <dbReference type="EMBL" id="MBB6566924.1"/>
    </source>
</evidence>
<keyword evidence="5" id="KW-1185">Reference proteome</keyword>
<feature type="compositionally biased region" description="Polar residues" evidence="1">
    <location>
        <begin position="310"/>
        <end position="323"/>
    </location>
</feature>
<evidence type="ECO:0000256" key="1">
    <source>
        <dbReference type="SAM" id="MobiDB-lite"/>
    </source>
</evidence>
<feature type="region of interest" description="Disordered" evidence="1">
    <location>
        <begin position="299"/>
        <end position="323"/>
    </location>
</feature>
<comment type="caution">
    <text evidence="4">The sequence shown here is derived from an EMBL/GenBank/DDBJ whole genome shotgun (WGS) entry which is preliminary data.</text>
</comment>
<dbReference type="Proteomes" id="UP000534306">
    <property type="component" value="Unassembled WGS sequence"/>
</dbReference>
<dbReference type="RefSeq" id="WP_171677895.1">
    <property type="nucleotide sequence ID" value="NZ_BAAAGT010000008.1"/>
</dbReference>
<evidence type="ECO:0000256" key="2">
    <source>
        <dbReference type="SAM" id="SignalP"/>
    </source>
</evidence>
<proteinExistence type="predicted"/>
<dbReference type="EMBL" id="JACHKF010000001">
    <property type="protein sequence ID" value="MBB6566924.1"/>
    <property type="molecule type" value="Genomic_DNA"/>
</dbReference>